<dbReference type="EMBL" id="CP017831">
    <property type="protein sequence ID" value="AOZ95420.1"/>
    <property type="molecule type" value="Genomic_DNA"/>
</dbReference>
<dbReference type="Pfam" id="PF00144">
    <property type="entry name" value="Beta-lactamase"/>
    <property type="match status" value="1"/>
</dbReference>
<accession>A0A1D9NYR2</accession>
<dbReference type="KEGG" id="bhu:bhn_I0386"/>
<feature type="domain" description="Beta-lactamase-related" evidence="1">
    <location>
        <begin position="9"/>
        <end position="377"/>
    </location>
</feature>
<dbReference type="Proteomes" id="UP000179284">
    <property type="component" value="Chromosome I"/>
</dbReference>
<proteinExistence type="predicted"/>
<dbReference type="SUPFAM" id="SSF56601">
    <property type="entry name" value="beta-lactamase/transpeptidase-like"/>
    <property type="match status" value="1"/>
</dbReference>
<evidence type="ECO:0000259" key="1">
    <source>
        <dbReference type="Pfam" id="PF00144"/>
    </source>
</evidence>
<name>A0A1D9NYR2_9FIRM</name>
<organism evidence="2 3">
    <name type="scientific">Butyrivibrio hungatei</name>
    <dbReference type="NCBI Taxonomy" id="185008"/>
    <lineage>
        <taxon>Bacteria</taxon>
        <taxon>Bacillati</taxon>
        <taxon>Bacillota</taxon>
        <taxon>Clostridia</taxon>
        <taxon>Lachnospirales</taxon>
        <taxon>Lachnospiraceae</taxon>
        <taxon>Butyrivibrio</taxon>
    </lineage>
</organism>
<dbReference type="Gene3D" id="3.40.710.10">
    <property type="entry name" value="DD-peptidase/beta-lactamase superfamily"/>
    <property type="match status" value="1"/>
</dbReference>
<protein>
    <submittedName>
        <fullName evidence="2">Beta-lactamase family protein</fullName>
    </submittedName>
</protein>
<reference evidence="3" key="1">
    <citation type="submission" date="2016-10" db="EMBL/GenBank/DDBJ databases">
        <title>The complete genome sequence of the rumen bacterium Butyrivibrio hungatei MB2003.</title>
        <authorList>
            <person name="Palevich N."/>
            <person name="Kelly W.J."/>
            <person name="Leahy S.C."/>
            <person name="Altermann E."/>
            <person name="Rakonjac J."/>
            <person name="Attwood G.T."/>
        </authorList>
    </citation>
    <scope>NUCLEOTIDE SEQUENCE [LARGE SCALE GENOMIC DNA]</scope>
    <source>
        <strain evidence="3">MB2003</strain>
    </source>
</reference>
<dbReference type="AlphaFoldDB" id="A0A1D9NYR2"/>
<evidence type="ECO:0000313" key="3">
    <source>
        <dbReference type="Proteomes" id="UP000179284"/>
    </source>
</evidence>
<dbReference type="PANTHER" id="PTHR43283:SF3">
    <property type="entry name" value="BETA-LACTAMASE FAMILY PROTEIN (AFU_ORTHOLOGUE AFUA_5G07500)"/>
    <property type="match status" value="1"/>
</dbReference>
<dbReference type="PANTHER" id="PTHR43283">
    <property type="entry name" value="BETA-LACTAMASE-RELATED"/>
    <property type="match status" value="1"/>
</dbReference>
<dbReference type="InterPro" id="IPR001466">
    <property type="entry name" value="Beta-lactam-related"/>
</dbReference>
<dbReference type="InterPro" id="IPR050789">
    <property type="entry name" value="Diverse_Enzym_Activities"/>
</dbReference>
<evidence type="ECO:0000313" key="2">
    <source>
        <dbReference type="EMBL" id="AOZ95420.1"/>
    </source>
</evidence>
<dbReference type="RefSeq" id="WP_202816790.1">
    <property type="nucleotide sequence ID" value="NZ_CP017831.1"/>
</dbReference>
<sequence>MRDKLALIQKCMDRAVEERELAGVSALLIQDGTEKFFLKSGYADEEDKVPIERNTIFHLYSQSKPITAAAMMLLVQDGIVDLCEPVGKYIDSFNDQEYLDENGEKHKVPDDKKMRIFELMNMTSGLVYPGVNSEAEKETGVLFDELIDRLSSDNQMSTLEFAEKLGKLPLNFLPGSHWQYGTSADILGAVIEKASGMKFSEFLKERLFDPLEMVDTAFFVPDEKKPRLAHAYQAKGNDLEEYKGNNLGIRNNGGVNAFESGGAGLFSTLDDYSHFARMLMDDGVYRGKVILTESAVKFLTTGKLLEYQQRDLWNWRGLEGHTYGNLMRVMDDPKQALILGNKGEYGWDGWLGTYFMNDPSTKTTFLMMTQKADYGTGHVTRRIRNIFM</sequence>
<gene>
    <name evidence="2" type="ORF">bhn_I0386</name>
</gene>
<dbReference type="InterPro" id="IPR012338">
    <property type="entry name" value="Beta-lactam/transpept-like"/>
</dbReference>
<keyword evidence="3" id="KW-1185">Reference proteome</keyword>